<dbReference type="PROSITE" id="PS00518">
    <property type="entry name" value="ZF_RING_1"/>
    <property type="match status" value="1"/>
</dbReference>
<evidence type="ECO:0000256" key="5">
    <source>
        <dbReference type="ARBA" id="ARBA00022833"/>
    </source>
</evidence>
<protein>
    <recommendedName>
        <fullName evidence="8">RING-type domain-containing protein</fullName>
    </recommendedName>
</protein>
<gene>
    <name evidence="9" type="ORF">V6N12_071347</name>
</gene>
<feature type="compositionally biased region" description="Polar residues" evidence="7">
    <location>
        <begin position="83"/>
        <end position="93"/>
    </location>
</feature>
<dbReference type="SUPFAM" id="SSF57850">
    <property type="entry name" value="RING/U-box"/>
    <property type="match status" value="1"/>
</dbReference>
<name>A0ABR2FJQ9_9ROSI</name>
<dbReference type="InterPro" id="IPR013083">
    <property type="entry name" value="Znf_RING/FYVE/PHD"/>
</dbReference>
<evidence type="ECO:0000256" key="2">
    <source>
        <dbReference type="ARBA" id="ARBA00005884"/>
    </source>
</evidence>
<dbReference type="InterPro" id="IPR001841">
    <property type="entry name" value="Znf_RING"/>
</dbReference>
<accession>A0ABR2FJQ9</accession>
<comment type="function">
    <text evidence="1">Might act as an E3 ubiquitin-protein ligase, or as part of E3 complex, which accepts ubiquitin from specific E2 ubiquitin-conjugating enzymes and then transfers it to substrates.</text>
</comment>
<dbReference type="PANTHER" id="PTHR11685">
    <property type="entry name" value="RBR FAMILY RING FINGER AND IBR DOMAIN-CONTAINING"/>
    <property type="match status" value="1"/>
</dbReference>
<keyword evidence="5" id="KW-0862">Zinc</keyword>
<evidence type="ECO:0000259" key="8">
    <source>
        <dbReference type="PROSITE" id="PS50089"/>
    </source>
</evidence>
<dbReference type="SMART" id="SM00184">
    <property type="entry name" value="RING"/>
    <property type="match status" value="1"/>
</dbReference>
<keyword evidence="3" id="KW-0479">Metal-binding</keyword>
<evidence type="ECO:0000313" key="9">
    <source>
        <dbReference type="EMBL" id="KAK8581105.1"/>
    </source>
</evidence>
<dbReference type="Pfam" id="PF00097">
    <property type="entry name" value="zf-C3HC4"/>
    <property type="match status" value="1"/>
</dbReference>
<evidence type="ECO:0000256" key="6">
    <source>
        <dbReference type="PROSITE-ProRule" id="PRU00175"/>
    </source>
</evidence>
<dbReference type="Proteomes" id="UP001472677">
    <property type="component" value="Unassembled WGS sequence"/>
</dbReference>
<dbReference type="InterPro" id="IPR017907">
    <property type="entry name" value="Znf_RING_CS"/>
</dbReference>
<evidence type="ECO:0000256" key="7">
    <source>
        <dbReference type="SAM" id="MobiDB-lite"/>
    </source>
</evidence>
<evidence type="ECO:0000256" key="4">
    <source>
        <dbReference type="ARBA" id="ARBA00022771"/>
    </source>
</evidence>
<keyword evidence="10" id="KW-1185">Reference proteome</keyword>
<dbReference type="InterPro" id="IPR018957">
    <property type="entry name" value="Znf_C3HC4_RING-type"/>
</dbReference>
<dbReference type="PROSITE" id="PS50089">
    <property type="entry name" value="ZF_RING_2"/>
    <property type="match status" value="1"/>
</dbReference>
<keyword evidence="4 6" id="KW-0863">Zinc-finger</keyword>
<sequence>MVKIEACDDGDDLTHLVDDFYFSALYDDEEVFPISDEKYASELHLQEALMSSVISSRIGSGFIHHFQTYHHVNSRATPKGKQKQTGESSNSHTNNGSLCTICMDFKPVEEMFRSNTCFHLFCKDCISKYVAAKIQENIAMVKCPDVNCQAALEP</sequence>
<dbReference type="EMBL" id="JBBPBM010000006">
    <property type="protein sequence ID" value="KAK8581105.1"/>
    <property type="molecule type" value="Genomic_DNA"/>
</dbReference>
<reference evidence="9 10" key="1">
    <citation type="journal article" date="2024" name="G3 (Bethesda)">
        <title>Genome assembly of Hibiscus sabdariffa L. provides insights into metabolisms of medicinal natural products.</title>
        <authorList>
            <person name="Kim T."/>
        </authorList>
    </citation>
    <scope>NUCLEOTIDE SEQUENCE [LARGE SCALE GENOMIC DNA]</scope>
    <source>
        <strain evidence="9">TK-2024</strain>
        <tissue evidence="9">Old leaves</tissue>
    </source>
</reference>
<evidence type="ECO:0000256" key="3">
    <source>
        <dbReference type="ARBA" id="ARBA00022723"/>
    </source>
</evidence>
<dbReference type="InterPro" id="IPR031127">
    <property type="entry name" value="E3_UB_ligase_RBR"/>
</dbReference>
<evidence type="ECO:0000256" key="1">
    <source>
        <dbReference type="ARBA" id="ARBA00003976"/>
    </source>
</evidence>
<comment type="caution">
    <text evidence="9">The sequence shown here is derived from an EMBL/GenBank/DDBJ whole genome shotgun (WGS) entry which is preliminary data.</text>
</comment>
<dbReference type="Gene3D" id="3.30.40.10">
    <property type="entry name" value="Zinc/RING finger domain, C3HC4 (zinc finger)"/>
    <property type="match status" value="1"/>
</dbReference>
<comment type="similarity">
    <text evidence="2">Belongs to the RBR family. Ariadne subfamily.</text>
</comment>
<feature type="domain" description="RING-type" evidence="8">
    <location>
        <begin position="99"/>
        <end position="144"/>
    </location>
</feature>
<evidence type="ECO:0000313" key="10">
    <source>
        <dbReference type="Proteomes" id="UP001472677"/>
    </source>
</evidence>
<feature type="region of interest" description="Disordered" evidence="7">
    <location>
        <begin position="73"/>
        <end position="93"/>
    </location>
</feature>
<proteinExistence type="inferred from homology"/>
<organism evidence="9 10">
    <name type="scientific">Hibiscus sabdariffa</name>
    <name type="common">roselle</name>
    <dbReference type="NCBI Taxonomy" id="183260"/>
    <lineage>
        <taxon>Eukaryota</taxon>
        <taxon>Viridiplantae</taxon>
        <taxon>Streptophyta</taxon>
        <taxon>Embryophyta</taxon>
        <taxon>Tracheophyta</taxon>
        <taxon>Spermatophyta</taxon>
        <taxon>Magnoliopsida</taxon>
        <taxon>eudicotyledons</taxon>
        <taxon>Gunneridae</taxon>
        <taxon>Pentapetalae</taxon>
        <taxon>rosids</taxon>
        <taxon>malvids</taxon>
        <taxon>Malvales</taxon>
        <taxon>Malvaceae</taxon>
        <taxon>Malvoideae</taxon>
        <taxon>Hibiscus</taxon>
    </lineage>
</organism>